<dbReference type="EMBL" id="FOUJ01000005">
    <property type="protein sequence ID" value="SFM80328.1"/>
    <property type="molecule type" value="Genomic_DNA"/>
</dbReference>
<comment type="subcellular location">
    <subcellularLocation>
        <location evidence="1">Membrane</location>
        <topology evidence="1">Multi-pass membrane protein</topology>
    </subcellularLocation>
</comment>
<evidence type="ECO:0000313" key="7">
    <source>
        <dbReference type="EMBL" id="SFM80328.1"/>
    </source>
</evidence>
<gene>
    <name evidence="7" type="ORF">SAMN04488696_2466</name>
</gene>
<feature type="transmembrane region" description="Helical" evidence="5">
    <location>
        <begin position="192"/>
        <end position="209"/>
    </location>
</feature>
<keyword evidence="3 5" id="KW-1133">Transmembrane helix</keyword>
<keyword evidence="2 5" id="KW-0812">Transmembrane</keyword>
<dbReference type="Pfam" id="PF04893">
    <property type="entry name" value="Yip1"/>
    <property type="match status" value="1"/>
</dbReference>
<dbReference type="RefSeq" id="WP_218146710.1">
    <property type="nucleotide sequence ID" value="NZ_FOUJ01000005.1"/>
</dbReference>
<evidence type="ECO:0000256" key="4">
    <source>
        <dbReference type="ARBA" id="ARBA00023136"/>
    </source>
</evidence>
<organism evidence="7 8">
    <name type="scientific">Methanolobus profundi</name>
    <dbReference type="NCBI Taxonomy" id="487685"/>
    <lineage>
        <taxon>Archaea</taxon>
        <taxon>Methanobacteriati</taxon>
        <taxon>Methanobacteriota</taxon>
        <taxon>Stenosarchaea group</taxon>
        <taxon>Methanomicrobia</taxon>
        <taxon>Methanosarcinales</taxon>
        <taxon>Methanosarcinaceae</taxon>
        <taxon>Methanolobus</taxon>
    </lineage>
</organism>
<dbReference type="STRING" id="487685.SAMN04488696_2466"/>
<dbReference type="OrthoDB" id="116519at2157"/>
<reference evidence="8" key="1">
    <citation type="submission" date="2016-10" db="EMBL/GenBank/DDBJ databases">
        <authorList>
            <person name="Varghese N."/>
            <person name="Submissions S."/>
        </authorList>
    </citation>
    <scope>NUCLEOTIDE SEQUENCE [LARGE SCALE GENOMIC DNA]</scope>
    <source>
        <strain evidence="8">Mob M</strain>
    </source>
</reference>
<keyword evidence="4 5" id="KW-0472">Membrane</keyword>
<feature type="transmembrane region" description="Helical" evidence="5">
    <location>
        <begin position="26"/>
        <end position="51"/>
    </location>
</feature>
<accession>A0A1I4TU87</accession>
<name>A0A1I4TU87_9EURY</name>
<dbReference type="InterPro" id="IPR006977">
    <property type="entry name" value="Yip1_dom"/>
</dbReference>
<protein>
    <recommendedName>
        <fullName evidence="6">Yip1 domain-containing protein</fullName>
    </recommendedName>
</protein>
<dbReference type="AlphaFoldDB" id="A0A1I4TU87"/>
<dbReference type="Proteomes" id="UP000198535">
    <property type="component" value="Unassembled WGS sequence"/>
</dbReference>
<feature type="transmembrane region" description="Helical" evidence="5">
    <location>
        <begin position="63"/>
        <end position="81"/>
    </location>
</feature>
<evidence type="ECO:0000256" key="3">
    <source>
        <dbReference type="ARBA" id="ARBA00022989"/>
    </source>
</evidence>
<proteinExistence type="predicted"/>
<feature type="transmembrane region" description="Helical" evidence="5">
    <location>
        <begin position="161"/>
        <end position="180"/>
    </location>
</feature>
<evidence type="ECO:0000259" key="6">
    <source>
        <dbReference type="Pfam" id="PF04893"/>
    </source>
</evidence>
<feature type="transmembrane region" description="Helical" evidence="5">
    <location>
        <begin position="110"/>
        <end position="131"/>
    </location>
</feature>
<sequence>MLEVLTDPNSFFGKKIHDNIEWKTPVAIIALVIAVKILSSFIVAVGAIGLFEDMAIVDGIENFASFMMIMWFVLTVFTTIVGTLLWWLFYSALFYIVSSIFNVEGEFSRVMEFVAYGFLPNIFRSVVTVFYGNELLSMLENSINDPTITTGTMLSDPTMKIIPLLLIIFTLWSGYIWMYGLSHSRNISVKNAAIAVAIPVIFSILYTLFEYKDIIMW</sequence>
<evidence type="ECO:0000313" key="8">
    <source>
        <dbReference type="Proteomes" id="UP000198535"/>
    </source>
</evidence>
<feature type="domain" description="Yip1" evidence="6">
    <location>
        <begin position="3"/>
        <end position="206"/>
    </location>
</feature>
<evidence type="ECO:0000256" key="1">
    <source>
        <dbReference type="ARBA" id="ARBA00004141"/>
    </source>
</evidence>
<keyword evidence="8" id="KW-1185">Reference proteome</keyword>
<evidence type="ECO:0000256" key="2">
    <source>
        <dbReference type="ARBA" id="ARBA00022692"/>
    </source>
</evidence>
<evidence type="ECO:0000256" key="5">
    <source>
        <dbReference type="SAM" id="Phobius"/>
    </source>
</evidence>
<dbReference type="GO" id="GO:0016020">
    <property type="term" value="C:membrane"/>
    <property type="evidence" value="ECO:0007669"/>
    <property type="project" value="UniProtKB-SubCell"/>
</dbReference>